<gene>
    <name evidence="5" type="ORF">NADFUDRAFT_47839</name>
</gene>
<dbReference type="STRING" id="857566.A0A1E3PFD4"/>
<dbReference type="EMBL" id="KV454413">
    <property type="protein sequence ID" value="ODQ64119.1"/>
    <property type="molecule type" value="Genomic_DNA"/>
</dbReference>
<evidence type="ECO:0000313" key="5">
    <source>
        <dbReference type="EMBL" id="ODQ64119.1"/>
    </source>
</evidence>
<proteinExistence type="inferred from homology"/>
<dbReference type="PANTHER" id="PTHR12059">
    <property type="entry name" value="RIBOSOMAL PROTEIN L23-RELATED"/>
    <property type="match status" value="1"/>
</dbReference>
<accession>A0A1E3PFD4</accession>
<evidence type="ECO:0000256" key="4">
    <source>
        <dbReference type="ARBA" id="ARBA00039977"/>
    </source>
</evidence>
<evidence type="ECO:0000256" key="2">
    <source>
        <dbReference type="ARBA" id="ARBA00022980"/>
    </source>
</evidence>
<dbReference type="FunFam" id="3.30.70.330:FF:000614">
    <property type="entry name" value="Mrp20p"/>
    <property type="match status" value="1"/>
</dbReference>
<reference evidence="5 6" key="1">
    <citation type="journal article" date="2016" name="Proc. Natl. Acad. Sci. U.S.A.">
        <title>Comparative genomics of biotechnologically important yeasts.</title>
        <authorList>
            <person name="Riley R."/>
            <person name="Haridas S."/>
            <person name="Wolfe K.H."/>
            <person name="Lopes M.R."/>
            <person name="Hittinger C.T."/>
            <person name="Goeker M."/>
            <person name="Salamov A.A."/>
            <person name="Wisecaver J.H."/>
            <person name="Long T.M."/>
            <person name="Calvey C.H."/>
            <person name="Aerts A.L."/>
            <person name="Barry K.W."/>
            <person name="Choi C."/>
            <person name="Clum A."/>
            <person name="Coughlan A.Y."/>
            <person name="Deshpande S."/>
            <person name="Douglass A.P."/>
            <person name="Hanson S.J."/>
            <person name="Klenk H.-P."/>
            <person name="LaButti K.M."/>
            <person name="Lapidus A."/>
            <person name="Lindquist E.A."/>
            <person name="Lipzen A.M."/>
            <person name="Meier-Kolthoff J.P."/>
            <person name="Ohm R.A."/>
            <person name="Otillar R.P."/>
            <person name="Pangilinan J.L."/>
            <person name="Peng Y."/>
            <person name="Rokas A."/>
            <person name="Rosa C.A."/>
            <person name="Scheuner C."/>
            <person name="Sibirny A.A."/>
            <person name="Slot J.C."/>
            <person name="Stielow J.B."/>
            <person name="Sun H."/>
            <person name="Kurtzman C.P."/>
            <person name="Blackwell M."/>
            <person name="Grigoriev I.V."/>
            <person name="Jeffries T.W."/>
        </authorList>
    </citation>
    <scope>NUCLEOTIDE SEQUENCE [LARGE SCALE GENOMIC DNA]</scope>
    <source>
        <strain evidence="5 6">DSM 6958</strain>
    </source>
</reference>
<dbReference type="PANTHER" id="PTHR12059:SF5">
    <property type="entry name" value="LARGE RIBOSOMAL SUBUNIT PROTEIN UL23M"/>
    <property type="match status" value="1"/>
</dbReference>
<evidence type="ECO:0000256" key="1">
    <source>
        <dbReference type="ARBA" id="ARBA00006700"/>
    </source>
</evidence>
<dbReference type="SUPFAM" id="SSF54189">
    <property type="entry name" value="Ribosomal proteins S24e, L23 and L15e"/>
    <property type="match status" value="1"/>
</dbReference>
<organism evidence="5 6">
    <name type="scientific">Nadsonia fulvescens var. elongata DSM 6958</name>
    <dbReference type="NCBI Taxonomy" id="857566"/>
    <lineage>
        <taxon>Eukaryota</taxon>
        <taxon>Fungi</taxon>
        <taxon>Dikarya</taxon>
        <taxon>Ascomycota</taxon>
        <taxon>Saccharomycotina</taxon>
        <taxon>Dipodascomycetes</taxon>
        <taxon>Dipodascales</taxon>
        <taxon>Dipodascales incertae sedis</taxon>
        <taxon>Nadsonia</taxon>
    </lineage>
</organism>
<dbReference type="OrthoDB" id="275582at2759"/>
<keyword evidence="6" id="KW-1185">Reference proteome</keyword>
<evidence type="ECO:0000256" key="3">
    <source>
        <dbReference type="ARBA" id="ARBA00023274"/>
    </source>
</evidence>
<dbReference type="AlphaFoldDB" id="A0A1E3PFD4"/>
<dbReference type="GO" id="GO:0003735">
    <property type="term" value="F:structural constituent of ribosome"/>
    <property type="evidence" value="ECO:0007669"/>
    <property type="project" value="InterPro"/>
</dbReference>
<dbReference type="InterPro" id="IPR013025">
    <property type="entry name" value="Ribosomal_uL23-like"/>
</dbReference>
<keyword evidence="3" id="KW-0687">Ribonucleoprotein</keyword>
<dbReference type="GO" id="GO:0032543">
    <property type="term" value="P:mitochondrial translation"/>
    <property type="evidence" value="ECO:0007669"/>
    <property type="project" value="TreeGrafter"/>
</dbReference>
<comment type="similarity">
    <text evidence="1">Belongs to the universal ribosomal protein uL23 family.</text>
</comment>
<sequence length="255" mass="29460">MLRNFISSTISKLGRGQSRSIFTASTAAPSTNLPIGQIETPDDISEVKPRNFAHKVFLKTRQSRQMGLAPFKMGQKQVFLPWARIILLRPNAKHTPYQAKFIVPRKFNKLDLRDYLYNVYGLPVLNVTTQLLHAKWQRDQPRGPRYRNAQIKKMTVDMEDAFIWPTEPKDMSAWNIEGYKELQKFIEEKSGRTGSDVNKPIRAFDGVLGPYPVAPTPFVPKRLQKQWLNKKKAAENKEDLEVTMNVVKRYVESQK</sequence>
<dbReference type="Proteomes" id="UP000095009">
    <property type="component" value="Unassembled WGS sequence"/>
</dbReference>
<dbReference type="Pfam" id="PF00276">
    <property type="entry name" value="Ribosomal_L23"/>
    <property type="match status" value="1"/>
</dbReference>
<keyword evidence="2" id="KW-0689">Ribosomal protein</keyword>
<dbReference type="InterPro" id="IPR012677">
    <property type="entry name" value="Nucleotide-bd_a/b_plait_sf"/>
</dbReference>
<evidence type="ECO:0000313" key="6">
    <source>
        <dbReference type="Proteomes" id="UP000095009"/>
    </source>
</evidence>
<protein>
    <recommendedName>
        <fullName evidence="4">Large ribosomal subunit protein uL23m</fullName>
    </recommendedName>
</protein>
<dbReference type="InterPro" id="IPR012678">
    <property type="entry name" value="Ribosomal_uL23/eL15/eS24_sf"/>
</dbReference>
<dbReference type="Gene3D" id="3.30.70.330">
    <property type="match status" value="1"/>
</dbReference>
<dbReference type="GO" id="GO:0005762">
    <property type="term" value="C:mitochondrial large ribosomal subunit"/>
    <property type="evidence" value="ECO:0007669"/>
    <property type="project" value="TreeGrafter"/>
</dbReference>
<name>A0A1E3PFD4_9ASCO</name>